<dbReference type="OrthoDB" id="348830at2759"/>
<reference evidence="2" key="2">
    <citation type="submission" date="2013-10" db="EMBL/GenBank/DDBJ databases">
        <authorList>
            <person name="Aslett M."/>
        </authorList>
    </citation>
    <scope>NUCLEOTIDE SEQUENCE [LARGE SCALE GENOMIC DNA]</scope>
    <source>
        <strain evidence="2">Houghton</strain>
    </source>
</reference>
<keyword evidence="3" id="KW-1185">Reference proteome</keyword>
<dbReference type="VEuPathDB" id="ToxoDB:ENH_00079670"/>
<protein>
    <submittedName>
        <fullName evidence="2">Uncharacterized protein</fullName>
    </submittedName>
</protein>
<evidence type="ECO:0000256" key="1">
    <source>
        <dbReference type="SAM" id="MobiDB-lite"/>
    </source>
</evidence>
<dbReference type="Proteomes" id="UP000030754">
    <property type="component" value="Unassembled WGS sequence"/>
</dbReference>
<accession>U6N6A0</accession>
<proteinExistence type="predicted"/>
<feature type="compositionally biased region" description="Low complexity" evidence="1">
    <location>
        <begin position="143"/>
        <end position="191"/>
    </location>
</feature>
<name>U6N6A0_9EIME</name>
<dbReference type="EMBL" id="HG725891">
    <property type="protein sequence ID" value="CDJ70215.1"/>
    <property type="molecule type" value="Genomic_DNA"/>
</dbReference>
<feature type="region of interest" description="Disordered" evidence="1">
    <location>
        <begin position="143"/>
        <end position="228"/>
    </location>
</feature>
<dbReference type="RefSeq" id="XP_013438681.1">
    <property type="nucleotide sequence ID" value="XM_013583227.1"/>
</dbReference>
<evidence type="ECO:0000313" key="3">
    <source>
        <dbReference type="Proteomes" id="UP000030754"/>
    </source>
</evidence>
<dbReference type="AlphaFoldDB" id="U6N6A0"/>
<dbReference type="GeneID" id="25478097"/>
<organism evidence="2 3">
    <name type="scientific">Eimeria necatrix</name>
    <dbReference type="NCBI Taxonomy" id="51315"/>
    <lineage>
        <taxon>Eukaryota</taxon>
        <taxon>Sar</taxon>
        <taxon>Alveolata</taxon>
        <taxon>Apicomplexa</taxon>
        <taxon>Conoidasida</taxon>
        <taxon>Coccidia</taxon>
        <taxon>Eucoccidiorida</taxon>
        <taxon>Eimeriorina</taxon>
        <taxon>Eimeriidae</taxon>
        <taxon>Eimeria</taxon>
    </lineage>
</organism>
<reference evidence="2" key="1">
    <citation type="submission" date="2013-10" db="EMBL/GenBank/DDBJ databases">
        <title>Genomic analysis of the causative agents of coccidiosis in chickens.</title>
        <authorList>
            <person name="Reid A.J."/>
            <person name="Blake D."/>
            <person name="Billington K."/>
            <person name="Browne H."/>
            <person name="Dunn M."/>
            <person name="Hung S."/>
            <person name="Kawahara F."/>
            <person name="Miranda-Saavedra D."/>
            <person name="Mourier T."/>
            <person name="Nagra H."/>
            <person name="Otto T.D."/>
            <person name="Rawlings N."/>
            <person name="Sanchez A."/>
            <person name="Sanders M."/>
            <person name="Subramaniam C."/>
            <person name="Tay Y."/>
            <person name="Dear P."/>
            <person name="Doerig C."/>
            <person name="Gruber A."/>
            <person name="Parkinson J."/>
            <person name="Shirley M."/>
            <person name="Wan K.L."/>
            <person name="Berriman M."/>
            <person name="Tomley F."/>
            <person name="Pain A."/>
        </authorList>
    </citation>
    <scope>NUCLEOTIDE SEQUENCE [LARGE SCALE GENOMIC DNA]</scope>
    <source>
        <strain evidence="2">Houghton</strain>
    </source>
</reference>
<gene>
    <name evidence="2" type="ORF">ENH_00079670</name>
</gene>
<sequence length="356" mass="34930">MHTGLCLIRKQAAAGAPLLLQQGAPQVLHRGPLFRLLPQFGSNSCFGDVQRFFGGGAAAAEASKAAAVAAAAAAAAPTAAAVAAGAAAPAAAAGVAAAAAPAAAAGVAAAAAPAAAAGVAAAAAAAAAAPAAADANTADARNVAAASRDSSSSQQDSSSSTESSSSSSSDSSSKGASSPEQVGSSSSTPGGSSEGRKIEDGSSSGSDSSSSSSSNGSSSSSSSSSSSWWPVRLTWTSGLAAVFGASFSAWFLYEVVESDFNVAKAEWRMSRKVRKLFVGEDPLPRAAVASKYKTALSQEAADELALYFIQLDIDKPNGVRRSDALGLVASLGFDPKNKICGNFVRSGKGRPIVSCS</sequence>
<evidence type="ECO:0000313" key="2">
    <source>
        <dbReference type="EMBL" id="CDJ70215.1"/>
    </source>
</evidence>
<feature type="compositionally biased region" description="Low complexity" evidence="1">
    <location>
        <begin position="201"/>
        <end position="227"/>
    </location>
</feature>